<evidence type="ECO:0008006" key="10">
    <source>
        <dbReference type="Google" id="ProtNLM"/>
    </source>
</evidence>
<dbReference type="EMBL" id="CP016024">
    <property type="protein sequence ID" value="ANJ76317.1"/>
    <property type="molecule type" value="Genomic_DNA"/>
</dbReference>
<accession>A0A192A7N9</accession>
<feature type="chain" id="PRO_5008251101" description="Conjugal transfer protein TrbL" evidence="7">
    <location>
        <begin position="31"/>
        <end position="433"/>
    </location>
</feature>
<evidence type="ECO:0000256" key="5">
    <source>
        <dbReference type="SAM" id="MobiDB-lite"/>
    </source>
</evidence>
<organism evidence="8 9">
    <name type="scientific">Ralstonia insidiosa</name>
    <dbReference type="NCBI Taxonomy" id="190721"/>
    <lineage>
        <taxon>Bacteria</taxon>
        <taxon>Pseudomonadati</taxon>
        <taxon>Pseudomonadota</taxon>
        <taxon>Betaproteobacteria</taxon>
        <taxon>Burkholderiales</taxon>
        <taxon>Burkholderiaceae</taxon>
        <taxon>Ralstonia</taxon>
    </lineage>
</organism>
<feature type="transmembrane region" description="Helical" evidence="6">
    <location>
        <begin position="297"/>
        <end position="318"/>
    </location>
</feature>
<dbReference type="GO" id="GO:0030255">
    <property type="term" value="P:protein secretion by the type IV secretion system"/>
    <property type="evidence" value="ECO:0007669"/>
    <property type="project" value="InterPro"/>
</dbReference>
<feature type="transmembrane region" description="Helical" evidence="6">
    <location>
        <begin position="199"/>
        <end position="222"/>
    </location>
</feature>
<evidence type="ECO:0000256" key="7">
    <source>
        <dbReference type="SAM" id="SignalP"/>
    </source>
</evidence>
<gene>
    <name evidence="8" type="ORF">A9Y76_27315</name>
</gene>
<dbReference type="GeneID" id="61529748"/>
<dbReference type="InterPro" id="IPR007688">
    <property type="entry name" value="Conjugal_tfr_TrbL/VirB6"/>
</dbReference>
<feature type="region of interest" description="Disordered" evidence="5">
    <location>
        <begin position="389"/>
        <end position="433"/>
    </location>
</feature>
<evidence type="ECO:0000313" key="8">
    <source>
        <dbReference type="EMBL" id="ANJ76317.1"/>
    </source>
</evidence>
<protein>
    <recommendedName>
        <fullName evidence="10">Conjugal transfer protein TrbL</fullName>
    </recommendedName>
</protein>
<dbReference type="Pfam" id="PF04610">
    <property type="entry name" value="TrbL"/>
    <property type="match status" value="1"/>
</dbReference>
<keyword evidence="3 6" id="KW-1133">Transmembrane helix</keyword>
<feature type="transmembrane region" description="Helical" evidence="6">
    <location>
        <begin position="263"/>
        <end position="285"/>
    </location>
</feature>
<dbReference type="RefSeq" id="WP_024979429.1">
    <property type="nucleotide sequence ID" value="NZ_CP016024.1"/>
</dbReference>
<dbReference type="OrthoDB" id="9068384at2"/>
<evidence type="ECO:0000256" key="3">
    <source>
        <dbReference type="ARBA" id="ARBA00022989"/>
    </source>
</evidence>
<evidence type="ECO:0000256" key="4">
    <source>
        <dbReference type="ARBA" id="ARBA00023136"/>
    </source>
</evidence>
<keyword evidence="8" id="KW-0614">Plasmid</keyword>
<feature type="transmembrane region" description="Helical" evidence="6">
    <location>
        <begin position="234"/>
        <end position="257"/>
    </location>
</feature>
<name>A0A192A7N9_9RALS</name>
<reference evidence="9" key="1">
    <citation type="submission" date="2016-06" db="EMBL/GenBank/DDBJ databases">
        <authorList>
            <person name="Xu Y."/>
            <person name="Nagy A."/>
            <person name="Yan X."/>
            <person name="Kim S.W."/>
            <person name="Haley B."/>
            <person name="Liu N.T."/>
            <person name="Nou X."/>
        </authorList>
    </citation>
    <scope>NUCLEOTIDE SEQUENCE [LARGE SCALE GENOMIC DNA]</scope>
    <source>
        <strain evidence="9">ATCC 49129</strain>
        <plasmid evidence="9">pri-1</plasmid>
    </source>
</reference>
<evidence type="ECO:0000256" key="2">
    <source>
        <dbReference type="ARBA" id="ARBA00022692"/>
    </source>
</evidence>
<comment type="subcellular location">
    <subcellularLocation>
        <location evidence="1">Membrane</location>
        <topology evidence="1">Multi-pass membrane protein</topology>
    </subcellularLocation>
</comment>
<dbReference type="Proteomes" id="UP000078572">
    <property type="component" value="Plasmid pRI-1"/>
</dbReference>
<evidence type="ECO:0000256" key="6">
    <source>
        <dbReference type="SAM" id="Phobius"/>
    </source>
</evidence>
<geneLocation type="plasmid" evidence="9">
    <name>pri-1</name>
</geneLocation>
<keyword evidence="2 6" id="KW-0812">Transmembrane</keyword>
<keyword evidence="4 6" id="KW-0472">Membrane</keyword>
<feature type="compositionally biased region" description="Gly residues" evidence="5">
    <location>
        <begin position="406"/>
        <end position="417"/>
    </location>
</feature>
<evidence type="ECO:0000313" key="9">
    <source>
        <dbReference type="Proteomes" id="UP000078572"/>
    </source>
</evidence>
<keyword evidence="9" id="KW-1185">Reference proteome</keyword>
<proteinExistence type="predicted"/>
<dbReference type="AlphaFoldDB" id="A0A192A7N9"/>
<sequence>MQILKSNVVAALIWAAILFVLLGDSTSAFAQSGGSQSVSIGAADAGFINQVTSQLNSLESSLQSAFSSMSGTLSANGKELEWALFSVMFVWTGVMGMLKGETLGEVFAAIIMHTLMLGIVMMCLNSSSQNALVRTFSTIASQFNSDGANLAAGFKGFFTAISSLWTDGGASSSSSTSNGSGGWFSSLFHTIGDFDLGSMLAALAIVILKVITTVVIAGASAIWAANYILSQAKLFIGMAVAPVMVPWLIMPYTTFLFDGWLKFMIGAGMMQVVGAIMIKITNILVTTMTSIAAGSTATNVILYVVLVVLAFIISYLMAEINGIAMGLLQGGSRVGFGFSSLSNLKNYGPHKGMGYAGGKAAALAGRGARNAGAAVGNAARRGVAAGYNRVRPGGGVSRSATSSGSTSGGTGSSGGGVRATMAQARNGGDKSKS</sequence>
<keyword evidence="7" id="KW-0732">Signal</keyword>
<dbReference type="GO" id="GO:0016020">
    <property type="term" value="C:membrane"/>
    <property type="evidence" value="ECO:0007669"/>
    <property type="project" value="UniProtKB-SubCell"/>
</dbReference>
<evidence type="ECO:0000256" key="1">
    <source>
        <dbReference type="ARBA" id="ARBA00004141"/>
    </source>
</evidence>
<feature type="transmembrane region" description="Helical" evidence="6">
    <location>
        <begin position="106"/>
        <end position="127"/>
    </location>
</feature>
<feature type="compositionally biased region" description="Low complexity" evidence="5">
    <location>
        <begin position="389"/>
        <end position="405"/>
    </location>
</feature>
<feature type="signal peptide" evidence="7">
    <location>
        <begin position="1"/>
        <end position="30"/>
    </location>
</feature>